<proteinExistence type="predicted"/>
<dbReference type="OrthoDB" id="5968521at2759"/>
<dbReference type="PROSITE" id="PS00028">
    <property type="entry name" value="ZINC_FINGER_C2H2_1"/>
    <property type="match status" value="1"/>
</dbReference>
<name>A0A6S7G2Z8_PARCT</name>
<keyword evidence="3" id="KW-1185">Reference proteome</keyword>
<evidence type="ECO:0000313" key="3">
    <source>
        <dbReference type="Proteomes" id="UP001152795"/>
    </source>
</evidence>
<protein>
    <submittedName>
        <fullName evidence="2">Retrovirus-related Pol poly from transposon 412, partial</fullName>
    </submittedName>
</protein>
<dbReference type="AlphaFoldDB" id="A0A6S7G2Z8"/>
<sequence length="635" mass="71236">MVSSVSDHCRVFALSDPKKNCFHRRCDHHHNQQCESCEILKTSLDLVKSFIQSTNLSEDVQDDALFTARTACNAVLSWKSHQLRMVHQDVARSDAIDSLSEDSTLITQDFAMKFLPAQYRETQAEFFGKRGISWHLTVCQSNKGGKIVAQTFVHIIESGVQDSNTVVSVMEHVLQTLKCENPTLNRVVYRQDNAGCYHSATTILACKILRERSSLDLRRIDFCDPQGGKGPCDRKAAQIKTHVKQYINQGNSVTTPAELKKAIESNGGIKGVRVTMVPVPKIAGRKKIKWDGISSLSNFEITSAGVRSFKAYGIGAGHFQSWTSFKEIPRDSEFEWIVVEPGTGDFVVIKPRQAKGVSSHPDSSTNEQQPAIDERQVGTDPADSYLFSCTEDGCIKSYMTHGRLQQHLMYGRHNFRQNQNVPLLDRAKISYADRLEEERGGQSLITMAGSTEVGTTSVSEGWAGRDRKSTGRRFSAKQRTFLENKFNDGVKTGVKANPDNVSKEMRQLKDQNGKRVFTVVEFLRPQQISSFFSRMASKRKGFTELDDEAEEFTRHQAAVKSNVLETLKQDVAHPVLFSGKSLCQMTREEIGNLKITQLRSMTSHFGISVKGRVKAVYSDTMIAYLNRCSCKHIHN</sequence>
<evidence type="ECO:0000313" key="2">
    <source>
        <dbReference type="EMBL" id="CAB3982646.1"/>
    </source>
</evidence>
<evidence type="ECO:0000256" key="1">
    <source>
        <dbReference type="SAM" id="MobiDB-lite"/>
    </source>
</evidence>
<organism evidence="2 3">
    <name type="scientific">Paramuricea clavata</name>
    <name type="common">Red gorgonian</name>
    <name type="synonym">Violescent sea-whip</name>
    <dbReference type="NCBI Taxonomy" id="317549"/>
    <lineage>
        <taxon>Eukaryota</taxon>
        <taxon>Metazoa</taxon>
        <taxon>Cnidaria</taxon>
        <taxon>Anthozoa</taxon>
        <taxon>Octocorallia</taxon>
        <taxon>Malacalcyonacea</taxon>
        <taxon>Plexauridae</taxon>
        <taxon>Paramuricea</taxon>
    </lineage>
</organism>
<dbReference type="PANTHER" id="PTHR33845:SF1">
    <property type="entry name" value="C2H2-TYPE DOMAIN-CONTAINING PROTEIN"/>
    <property type="match status" value="1"/>
</dbReference>
<gene>
    <name evidence="2" type="ORF">PACLA_8A005364</name>
</gene>
<dbReference type="PANTHER" id="PTHR33845">
    <property type="entry name" value="C2H2-TYPE DOMAIN-CONTAINING PROTEIN"/>
    <property type="match status" value="1"/>
</dbReference>
<feature type="region of interest" description="Disordered" evidence="1">
    <location>
        <begin position="354"/>
        <end position="377"/>
    </location>
</feature>
<dbReference type="InterPro" id="IPR013087">
    <property type="entry name" value="Znf_C2H2_type"/>
</dbReference>
<accession>A0A6S7G2Z8</accession>
<reference evidence="2" key="1">
    <citation type="submission" date="2020-04" db="EMBL/GenBank/DDBJ databases">
        <authorList>
            <person name="Alioto T."/>
            <person name="Alioto T."/>
            <person name="Gomez Garrido J."/>
        </authorList>
    </citation>
    <scope>NUCLEOTIDE SEQUENCE</scope>
    <source>
        <strain evidence="2">A484AB</strain>
    </source>
</reference>
<comment type="caution">
    <text evidence="2">The sequence shown here is derived from an EMBL/GenBank/DDBJ whole genome shotgun (WGS) entry which is preliminary data.</text>
</comment>
<feature type="compositionally biased region" description="Polar residues" evidence="1">
    <location>
        <begin position="360"/>
        <end position="369"/>
    </location>
</feature>
<dbReference type="Proteomes" id="UP001152795">
    <property type="component" value="Unassembled WGS sequence"/>
</dbReference>
<dbReference type="EMBL" id="CACRXK020000528">
    <property type="protein sequence ID" value="CAB3982646.1"/>
    <property type="molecule type" value="Genomic_DNA"/>
</dbReference>